<dbReference type="EMBL" id="PTQR01000096">
    <property type="protein sequence ID" value="TKX20238.1"/>
    <property type="molecule type" value="Genomic_DNA"/>
</dbReference>
<reference evidence="1 2" key="1">
    <citation type="submission" date="2018-02" db="EMBL/GenBank/DDBJ databases">
        <title>Draft genome sequences of Elsinoe sp., causing black scab on jojoba.</title>
        <authorList>
            <person name="Stodart B."/>
            <person name="Jeffress S."/>
            <person name="Ash G."/>
            <person name="Arun Chinnappa K."/>
        </authorList>
    </citation>
    <scope>NUCLEOTIDE SEQUENCE [LARGE SCALE GENOMIC DNA]</scope>
    <source>
        <strain evidence="1 2">Hillstone_2</strain>
    </source>
</reference>
<dbReference type="AlphaFoldDB" id="A0A4U7APZ2"/>
<accession>A0A4U7APZ2</accession>
<name>A0A4U7APZ2_9PEZI</name>
<evidence type="ECO:0000313" key="2">
    <source>
        <dbReference type="Proteomes" id="UP000308133"/>
    </source>
</evidence>
<sequence>MLQAFEDAVLDQERSGQNIAVMSLQLGLPDPPLLHAWIACAGLPHAYRDPTVRSRFLVHYDEAEHQSTDDIFKARQSHIRGAHLIFHDSLSNQVPSSRHQVLLLEAYIFRTAVNALCDADIGLPYHHLESPLKVLTWAAKQSGRSMVDSCPWIGCIGTKLCDLVFKLSWLINCCPLSPADRVKEQELTRMLANSDELINEEWLDDAQIPHAVQQTRSLYLLACRLLTVLLCPSLPLEIASISTRGISIMSDIMAEGVPKPLMLWPLAILGSGSPRTLREKCSTMIGTIINTFTPGTAGRVQRLFEQTWSADNELGQGARLLLDHNVTSQVFF</sequence>
<dbReference type="Proteomes" id="UP000308133">
    <property type="component" value="Unassembled WGS sequence"/>
</dbReference>
<protein>
    <submittedName>
        <fullName evidence="1">Uncharacterized protein</fullName>
    </submittedName>
</protein>
<evidence type="ECO:0000313" key="1">
    <source>
        <dbReference type="EMBL" id="TKX20238.1"/>
    </source>
</evidence>
<gene>
    <name evidence="1" type="ORF">C1H76_7571</name>
</gene>
<proteinExistence type="predicted"/>
<organism evidence="1 2">
    <name type="scientific">Elsinoe australis</name>
    <dbReference type="NCBI Taxonomy" id="40998"/>
    <lineage>
        <taxon>Eukaryota</taxon>
        <taxon>Fungi</taxon>
        <taxon>Dikarya</taxon>
        <taxon>Ascomycota</taxon>
        <taxon>Pezizomycotina</taxon>
        <taxon>Dothideomycetes</taxon>
        <taxon>Dothideomycetidae</taxon>
        <taxon>Myriangiales</taxon>
        <taxon>Elsinoaceae</taxon>
        <taxon>Elsinoe</taxon>
    </lineage>
</organism>
<comment type="caution">
    <text evidence="1">The sequence shown here is derived from an EMBL/GenBank/DDBJ whole genome shotgun (WGS) entry which is preliminary data.</text>
</comment>